<dbReference type="PANTHER" id="PTHR13847:SF287">
    <property type="entry name" value="FAD-DEPENDENT OXIDOREDUCTASE DOMAIN-CONTAINING PROTEIN 1"/>
    <property type="match status" value="1"/>
</dbReference>
<name>A0ABQ1LNJ0_9BURK</name>
<evidence type="ECO:0000256" key="1">
    <source>
        <dbReference type="ARBA" id="ARBA00023002"/>
    </source>
</evidence>
<dbReference type="PANTHER" id="PTHR13847">
    <property type="entry name" value="SARCOSINE DEHYDROGENASE-RELATED"/>
    <property type="match status" value="1"/>
</dbReference>
<keyword evidence="2" id="KW-0472">Membrane</keyword>
<evidence type="ECO:0000256" key="2">
    <source>
        <dbReference type="SAM" id="Phobius"/>
    </source>
</evidence>
<proteinExistence type="predicted"/>
<dbReference type="Proteomes" id="UP000602004">
    <property type="component" value="Unassembled WGS sequence"/>
</dbReference>
<sequence length="379" mass="40288">MNQSKSTHVDVLIIGGGIAGAGAAYEIAAFASVIVLEGESQCGYHSTGRSAASFTENYGNAIVRRLAIGSRSFLSDPPAGFCDHPILMPRGMITVARGDQLGMLERELERARALVPAIRAMTPSEAITRVPILRADYVAGAFFEPDSMEVDVHGLHHGFLKAARQRGAQVVTDARVSSIERMNGQWSVKTGAGDFCAPVIVNAAGAWGDEIAAMAGVAPLGLMPKRRTAFNIPVPKDIDMSGWPLINDAGDEFYFKPDAGQLFVSPSDATPSVAMDAYPDDMDVAVGVERLEQATTLTVHRVSHSWAGLRTFAPDSSPVVGPDATAEGFFWLVGQGGYGIKTSPALSRICAALVRQEGLPEDLLQLGITEADLLPVRLR</sequence>
<dbReference type="EMBL" id="BMHL01000002">
    <property type="protein sequence ID" value="GGC27312.1"/>
    <property type="molecule type" value="Genomic_DNA"/>
</dbReference>
<dbReference type="Pfam" id="PF01266">
    <property type="entry name" value="DAO"/>
    <property type="match status" value="1"/>
</dbReference>
<accession>A0ABQ1LNJ0</accession>
<evidence type="ECO:0000259" key="3">
    <source>
        <dbReference type="Pfam" id="PF01266"/>
    </source>
</evidence>
<dbReference type="Gene3D" id="3.50.50.60">
    <property type="entry name" value="FAD/NAD(P)-binding domain"/>
    <property type="match status" value="1"/>
</dbReference>
<dbReference type="InterPro" id="IPR006076">
    <property type="entry name" value="FAD-dep_OxRdtase"/>
</dbReference>
<dbReference type="Gene3D" id="3.30.9.10">
    <property type="entry name" value="D-Amino Acid Oxidase, subunit A, domain 2"/>
    <property type="match status" value="1"/>
</dbReference>
<keyword evidence="2" id="KW-0812">Transmembrane</keyword>
<evidence type="ECO:0000313" key="4">
    <source>
        <dbReference type="EMBL" id="GGC27312.1"/>
    </source>
</evidence>
<gene>
    <name evidence="4" type="primary">dauA</name>
    <name evidence="4" type="ORF">GCM10011400_12190</name>
</gene>
<organism evidence="4 5">
    <name type="scientific">Paraburkholderia caffeinilytica</name>
    <dbReference type="NCBI Taxonomy" id="1761016"/>
    <lineage>
        <taxon>Bacteria</taxon>
        <taxon>Pseudomonadati</taxon>
        <taxon>Pseudomonadota</taxon>
        <taxon>Betaproteobacteria</taxon>
        <taxon>Burkholderiales</taxon>
        <taxon>Burkholderiaceae</taxon>
        <taxon>Paraburkholderia</taxon>
    </lineage>
</organism>
<dbReference type="SUPFAM" id="SSF51905">
    <property type="entry name" value="FAD/NAD(P)-binding domain"/>
    <property type="match status" value="1"/>
</dbReference>
<keyword evidence="1" id="KW-0560">Oxidoreductase</keyword>
<evidence type="ECO:0000313" key="5">
    <source>
        <dbReference type="Proteomes" id="UP000602004"/>
    </source>
</evidence>
<protein>
    <submittedName>
        <fullName evidence="4">FAD-dependent catabolic D-arginine dehydrogenase DauA</fullName>
    </submittedName>
</protein>
<keyword evidence="2" id="KW-1133">Transmembrane helix</keyword>
<comment type="caution">
    <text evidence="4">The sequence shown here is derived from an EMBL/GenBank/DDBJ whole genome shotgun (WGS) entry which is preliminary data.</text>
</comment>
<keyword evidence="5" id="KW-1185">Reference proteome</keyword>
<feature type="domain" description="FAD dependent oxidoreductase" evidence="3">
    <location>
        <begin position="10"/>
        <end position="353"/>
    </location>
</feature>
<feature type="transmembrane region" description="Helical" evidence="2">
    <location>
        <begin position="12"/>
        <end position="36"/>
    </location>
</feature>
<dbReference type="InterPro" id="IPR036188">
    <property type="entry name" value="FAD/NAD-bd_sf"/>
</dbReference>
<dbReference type="RefSeq" id="WP_115782950.1">
    <property type="nucleotide sequence ID" value="NZ_BMHL01000002.1"/>
</dbReference>
<reference evidence="5" key="1">
    <citation type="journal article" date="2019" name="Int. J. Syst. Evol. Microbiol.">
        <title>The Global Catalogue of Microorganisms (GCM) 10K type strain sequencing project: providing services to taxonomists for standard genome sequencing and annotation.</title>
        <authorList>
            <consortium name="The Broad Institute Genomics Platform"/>
            <consortium name="The Broad Institute Genome Sequencing Center for Infectious Disease"/>
            <person name="Wu L."/>
            <person name="Ma J."/>
        </authorList>
    </citation>
    <scope>NUCLEOTIDE SEQUENCE [LARGE SCALE GENOMIC DNA]</scope>
    <source>
        <strain evidence="5">CGMCC 1.15103</strain>
    </source>
</reference>